<dbReference type="InterPro" id="IPR036249">
    <property type="entry name" value="Thioredoxin-like_sf"/>
</dbReference>
<gene>
    <name evidence="4" type="ORF">FisN_1Hh461</name>
</gene>
<dbReference type="PANTHER" id="PTHR46472:SF1">
    <property type="entry name" value="NUCLEOREDOXIN"/>
    <property type="match status" value="1"/>
</dbReference>
<dbReference type="GO" id="GO:0004791">
    <property type="term" value="F:thioredoxin-disulfide reductase (NADPH) activity"/>
    <property type="evidence" value="ECO:0007669"/>
    <property type="project" value="TreeGrafter"/>
</dbReference>
<reference evidence="4 5" key="1">
    <citation type="journal article" date="2015" name="Plant Cell">
        <title>Oil accumulation by the oleaginous diatom Fistulifera solaris as revealed by the genome and transcriptome.</title>
        <authorList>
            <person name="Tanaka T."/>
            <person name="Maeda Y."/>
            <person name="Veluchamy A."/>
            <person name="Tanaka M."/>
            <person name="Abida H."/>
            <person name="Marechal E."/>
            <person name="Bowler C."/>
            <person name="Muto M."/>
            <person name="Sunaga Y."/>
            <person name="Tanaka M."/>
            <person name="Yoshino T."/>
            <person name="Taniguchi T."/>
            <person name="Fukuda Y."/>
            <person name="Nemoto M."/>
            <person name="Matsumoto M."/>
            <person name="Wong P.S."/>
            <person name="Aburatani S."/>
            <person name="Fujibuchi W."/>
        </authorList>
    </citation>
    <scope>NUCLEOTIDE SEQUENCE [LARGE SCALE GENOMIC DNA]</scope>
    <source>
        <strain evidence="4 5">JPCC DA0580</strain>
    </source>
</reference>
<dbReference type="Gene3D" id="3.40.30.10">
    <property type="entry name" value="Glutaredoxin"/>
    <property type="match status" value="1"/>
</dbReference>
<evidence type="ECO:0000256" key="1">
    <source>
        <dbReference type="SAM" id="MobiDB-lite"/>
    </source>
</evidence>
<dbReference type="EMBL" id="BDSP01000078">
    <property type="protein sequence ID" value="GAX14266.1"/>
    <property type="molecule type" value="Genomic_DNA"/>
</dbReference>
<feature type="signal peptide" evidence="2">
    <location>
        <begin position="1"/>
        <end position="24"/>
    </location>
</feature>
<proteinExistence type="predicted"/>
<dbReference type="OrthoDB" id="409136at2759"/>
<evidence type="ECO:0000259" key="3">
    <source>
        <dbReference type="PROSITE" id="PS51352"/>
    </source>
</evidence>
<keyword evidence="2" id="KW-0732">Signal</keyword>
<dbReference type="GO" id="GO:0005634">
    <property type="term" value="C:nucleus"/>
    <property type="evidence" value="ECO:0007669"/>
    <property type="project" value="TreeGrafter"/>
</dbReference>
<organism evidence="4 5">
    <name type="scientific">Fistulifera solaris</name>
    <name type="common">Oleaginous diatom</name>
    <dbReference type="NCBI Taxonomy" id="1519565"/>
    <lineage>
        <taxon>Eukaryota</taxon>
        <taxon>Sar</taxon>
        <taxon>Stramenopiles</taxon>
        <taxon>Ochrophyta</taxon>
        <taxon>Bacillariophyta</taxon>
        <taxon>Bacillariophyceae</taxon>
        <taxon>Bacillariophycidae</taxon>
        <taxon>Naviculales</taxon>
        <taxon>Naviculaceae</taxon>
        <taxon>Fistulifera</taxon>
    </lineage>
</organism>
<evidence type="ECO:0000256" key="2">
    <source>
        <dbReference type="SAM" id="SignalP"/>
    </source>
</evidence>
<dbReference type="GO" id="GO:0031397">
    <property type="term" value="P:negative regulation of protein ubiquitination"/>
    <property type="evidence" value="ECO:0007669"/>
    <property type="project" value="TreeGrafter"/>
</dbReference>
<dbReference type="PROSITE" id="PS51352">
    <property type="entry name" value="THIOREDOXIN_2"/>
    <property type="match status" value="1"/>
</dbReference>
<accession>A0A1Z5JK19</accession>
<evidence type="ECO:0000313" key="5">
    <source>
        <dbReference type="Proteomes" id="UP000198406"/>
    </source>
</evidence>
<dbReference type="GO" id="GO:0030178">
    <property type="term" value="P:negative regulation of Wnt signaling pathway"/>
    <property type="evidence" value="ECO:0007669"/>
    <property type="project" value="TreeGrafter"/>
</dbReference>
<name>A0A1Z5JK19_FISSO</name>
<dbReference type="InterPro" id="IPR012336">
    <property type="entry name" value="Thioredoxin-like_fold"/>
</dbReference>
<dbReference type="InParanoid" id="A0A1Z5JK19"/>
<feature type="domain" description="Thioredoxin" evidence="3">
    <location>
        <begin position="41"/>
        <end position="254"/>
    </location>
</feature>
<feature type="region of interest" description="Disordered" evidence="1">
    <location>
        <begin position="40"/>
        <end position="82"/>
    </location>
</feature>
<protein>
    <recommendedName>
        <fullName evidence="3">Thioredoxin domain-containing protein</fullName>
    </recommendedName>
</protein>
<sequence>MRLFSRKLLFILLTSNALIHCIASTEEATIDLDGIATESLSDANPEVPDTTATDVDSQESKAEATQQDSNEEKPEELPLQSGPFIDLFGPVLLSLEMLDEKHAQLAPQLTNDALKGKKVVGLYFSADWCGPCRQFTPELNSFYSKMNKRRGRKDEFEIVWISRCRDTNSYGQYFTQMGGWLALPPEEAMGQRGAWLGEKFKVKSIPTLVLLDDLGNVITLDGRNKIPQDKAGIGFPWRNPIASLYIALVPRTLRLMMKSQIIDVKDRLLGQLGRILRPGRAKVA</sequence>
<dbReference type="PANTHER" id="PTHR46472">
    <property type="entry name" value="NUCLEOREDOXIN"/>
    <property type="match status" value="1"/>
</dbReference>
<dbReference type="Proteomes" id="UP000198406">
    <property type="component" value="Unassembled WGS sequence"/>
</dbReference>
<dbReference type="InterPro" id="IPR013766">
    <property type="entry name" value="Thioredoxin_domain"/>
</dbReference>
<dbReference type="AlphaFoldDB" id="A0A1Z5JK19"/>
<comment type="caution">
    <text evidence="4">The sequence shown here is derived from an EMBL/GenBank/DDBJ whole genome shotgun (WGS) entry which is preliminary data.</text>
</comment>
<evidence type="ECO:0000313" key="4">
    <source>
        <dbReference type="EMBL" id="GAX14266.1"/>
    </source>
</evidence>
<feature type="chain" id="PRO_5012441862" description="Thioredoxin domain-containing protein" evidence="2">
    <location>
        <begin position="25"/>
        <end position="284"/>
    </location>
</feature>
<dbReference type="Pfam" id="PF13905">
    <property type="entry name" value="Thioredoxin_8"/>
    <property type="match status" value="1"/>
</dbReference>
<dbReference type="SUPFAM" id="SSF52833">
    <property type="entry name" value="Thioredoxin-like"/>
    <property type="match status" value="1"/>
</dbReference>
<keyword evidence="5" id="KW-1185">Reference proteome</keyword>